<dbReference type="PANTHER" id="PTHR14207">
    <property type="entry name" value="STEROL ISOMERASE"/>
    <property type="match status" value="1"/>
</dbReference>
<organism evidence="16 17">
    <name type="scientific">Lobosporangium transversale</name>
    <dbReference type="NCBI Taxonomy" id="64571"/>
    <lineage>
        <taxon>Eukaryota</taxon>
        <taxon>Fungi</taxon>
        <taxon>Fungi incertae sedis</taxon>
        <taxon>Mucoromycota</taxon>
        <taxon>Mortierellomycotina</taxon>
        <taxon>Mortierellomycetes</taxon>
        <taxon>Mortierellales</taxon>
        <taxon>Mortierellaceae</taxon>
        <taxon>Lobosporangium</taxon>
    </lineage>
</organism>
<evidence type="ECO:0000256" key="10">
    <source>
        <dbReference type="ARBA" id="ARBA00023166"/>
    </source>
</evidence>
<evidence type="ECO:0000256" key="2">
    <source>
        <dbReference type="ARBA" id="ARBA00008337"/>
    </source>
</evidence>
<evidence type="ECO:0000313" key="17">
    <source>
        <dbReference type="Proteomes" id="UP000193648"/>
    </source>
</evidence>
<evidence type="ECO:0000313" key="16">
    <source>
        <dbReference type="EMBL" id="ORZ14375.1"/>
    </source>
</evidence>
<feature type="transmembrane region" description="Helical" evidence="14">
    <location>
        <begin position="29"/>
        <end position="50"/>
    </location>
</feature>
<dbReference type="GO" id="GO:0000247">
    <property type="term" value="F:C-8 sterol isomerase activity"/>
    <property type="evidence" value="ECO:0007669"/>
    <property type="project" value="TreeGrafter"/>
</dbReference>
<dbReference type="InterPro" id="IPR007905">
    <property type="entry name" value="EBP"/>
</dbReference>
<evidence type="ECO:0000256" key="6">
    <source>
        <dbReference type="ARBA" id="ARBA00022989"/>
    </source>
</evidence>
<dbReference type="GO" id="GO:0047750">
    <property type="term" value="F:cholestenol delta-isomerase activity"/>
    <property type="evidence" value="ECO:0007669"/>
    <property type="project" value="InterPro"/>
</dbReference>
<dbReference type="GeneID" id="33569136"/>
<feature type="transmembrane region" description="Helical" evidence="14">
    <location>
        <begin position="184"/>
        <end position="205"/>
    </location>
</feature>
<dbReference type="GO" id="GO:0016020">
    <property type="term" value="C:membrane"/>
    <property type="evidence" value="ECO:0007669"/>
    <property type="project" value="UniProtKB-SubCell"/>
</dbReference>
<comment type="caution">
    <text evidence="16">The sequence shown here is derived from an EMBL/GenBank/DDBJ whole genome shotgun (WGS) entry which is preliminary data.</text>
</comment>
<keyword evidence="17" id="KW-1185">Reference proteome</keyword>
<comment type="similarity">
    <text evidence="2">Belongs to the EBP family.</text>
</comment>
<dbReference type="PROSITE" id="PS51751">
    <property type="entry name" value="EXPERA"/>
    <property type="match status" value="1"/>
</dbReference>
<accession>A0A1Y2GQH6</accession>
<feature type="transmembrane region" description="Helical" evidence="14">
    <location>
        <begin position="151"/>
        <end position="169"/>
    </location>
</feature>
<keyword evidence="6 13" id="KW-1133">Transmembrane helix</keyword>
<dbReference type="RefSeq" id="XP_021880853.1">
    <property type="nucleotide sequence ID" value="XM_022027293.1"/>
</dbReference>
<dbReference type="GO" id="GO:0005783">
    <property type="term" value="C:endoplasmic reticulum"/>
    <property type="evidence" value="ECO:0007669"/>
    <property type="project" value="TreeGrafter"/>
</dbReference>
<comment type="subcellular location">
    <subcellularLocation>
        <location evidence="1">Membrane</location>
        <topology evidence="1">Multi-pass membrane protein</topology>
    </subcellularLocation>
</comment>
<dbReference type="AlphaFoldDB" id="A0A1Y2GQH6"/>
<keyword evidence="12" id="KW-0413">Isomerase</keyword>
<dbReference type="GO" id="GO:0016126">
    <property type="term" value="P:sterol biosynthetic process"/>
    <property type="evidence" value="ECO:0007669"/>
    <property type="project" value="UniProtKB-KW"/>
</dbReference>
<evidence type="ECO:0000256" key="12">
    <source>
        <dbReference type="ARBA" id="ARBA00023235"/>
    </source>
</evidence>
<dbReference type="STRING" id="64571.A0A1Y2GQH6"/>
<dbReference type="InterPro" id="IPR033118">
    <property type="entry name" value="EXPERA"/>
</dbReference>
<name>A0A1Y2GQH6_9FUNG</name>
<sequence>MTMESIRTPHPYFPENLVLDHYVPNTNSVFLTLSYVSITFIFITLVTIALGYPKRHSCLSSIGDRLAFFWFILCVFLHIFFEGYFGLYHKTLAGDNSPVAQVWKEYALSDSRYLSSDTFVLIAELVTIIIWGPLALFNAWSTYHNLPSRHIGQLILSLGQVYSCTLYYFTSIVEGSPECRPEPYYYYFYFWFFNAFWMVAPVILIKNSIKTLYNAMAQL</sequence>
<evidence type="ECO:0000256" key="7">
    <source>
        <dbReference type="ARBA" id="ARBA00023011"/>
    </source>
</evidence>
<dbReference type="Proteomes" id="UP000193648">
    <property type="component" value="Unassembled WGS sequence"/>
</dbReference>
<keyword evidence="7" id="KW-0756">Sterol biosynthesis</keyword>
<evidence type="ECO:0000256" key="4">
    <source>
        <dbReference type="ARBA" id="ARBA00022692"/>
    </source>
</evidence>
<feature type="transmembrane region" description="Helical" evidence="14">
    <location>
        <begin position="62"/>
        <end position="81"/>
    </location>
</feature>
<evidence type="ECO:0000256" key="14">
    <source>
        <dbReference type="SAM" id="Phobius"/>
    </source>
</evidence>
<dbReference type="PANTHER" id="PTHR14207:SF0">
    <property type="entry name" value="3-BETA-HYDROXYSTEROID-DELTA(8),DELTA(7)-ISOMERASE"/>
    <property type="match status" value="1"/>
</dbReference>
<keyword evidence="9 13" id="KW-0472">Membrane</keyword>
<feature type="transmembrane region" description="Helical" evidence="14">
    <location>
        <begin position="118"/>
        <end position="139"/>
    </location>
</feature>
<evidence type="ECO:0000256" key="3">
    <source>
        <dbReference type="ARBA" id="ARBA00022516"/>
    </source>
</evidence>
<dbReference type="InParanoid" id="A0A1Y2GQH6"/>
<feature type="domain" description="EXPERA" evidence="15">
    <location>
        <begin position="63"/>
        <end position="205"/>
    </location>
</feature>
<keyword evidence="8" id="KW-0443">Lipid metabolism</keyword>
<evidence type="ECO:0000256" key="11">
    <source>
        <dbReference type="ARBA" id="ARBA00023221"/>
    </source>
</evidence>
<evidence type="ECO:0000259" key="15">
    <source>
        <dbReference type="PROSITE" id="PS51751"/>
    </source>
</evidence>
<keyword evidence="3" id="KW-0444">Lipid biosynthesis</keyword>
<keyword evidence="5" id="KW-0752">Steroid biosynthesis</keyword>
<gene>
    <name evidence="16" type="ORF">BCR41DRAFT_381137</name>
</gene>
<dbReference type="Pfam" id="PF05241">
    <property type="entry name" value="EBP"/>
    <property type="match status" value="1"/>
</dbReference>
<keyword evidence="4 13" id="KW-0812">Transmembrane</keyword>
<dbReference type="GO" id="GO:0004769">
    <property type="term" value="F:steroid Delta-isomerase activity"/>
    <property type="evidence" value="ECO:0007669"/>
    <property type="project" value="TreeGrafter"/>
</dbReference>
<evidence type="ECO:0000256" key="13">
    <source>
        <dbReference type="PROSITE-ProRule" id="PRU01087"/>
    </source>
</evidence>
<keyword evidence="11" id="KW-0753">Steroid metabolism</keyword>
<evidence type="ECO:0000256" key="8">
    <source>
        <dbReference type="ARBA" id="ARBA00023098"/>
    </source>
</evidence>
<protein>
    <submittedName>
        <fullName evidence="16">Putative EBP domain protein</fullName>
    </submittedName>
</protein>
<dbReference type="EMBL" id="MCFF01000021">
    <property type="protein sequence ID" value="ORZ14375.1"/>
    <property type="molecule type" value="Genomic_DNA"/>
</dbReference>
<proteinExistence type="inferred from homology"/>
<evidence type="ECO:0000256" key="9">
    <source>
        <dbReference type="ARBA" id="ARBA00023136"/>
    </source>
</evidence>
<evidence type="ECO:0000256" key="1">
    <source>
        <dbReference type="ARBA" id="ARBA00004141"/>
    </source>
</evidence>
<reference evidence="16 17" key="1">
    <citation type="submission" date="2016-07" db="EMBL/GenBank/DDBJ databases">
        <title>Pervasive Adenine N6-methylation of Active Genes in Fungi.</title>
        <authorList>
            <consortium name="DOE Joint Genome Institute"/>
            <person name="Mondo S.J."/>
            <person name="Dannebaum R.O."/>
            <person name="Kuo R.C."/>
            <person name="Labutti K."/>
            <person name="Haridas S."/>
            <person name="Kuo A."/>
            <person name="Salamov A."/>
            <person name="Ahrendt S.R."/>
            <person name="Lipzen A."/>
            <person name="Sullivan W."/>
            <person name="Andreopoulos W.B."/>
            <person name="Clum A."/>
            <person name="Lindquist E."/>
            <person name="Daum C."/>
            <person name="Ramamoorthy G.K."/>
            <person name="Gryganskyi A."/>
            <person name="Culley D."/>
            <person name="Magnuson J.K."/>
            <person name="James T.Y."/>
            <person name="O'Malley M.A."/>
            <person name="Stajich J.E."/>
            <person name="Spatafora J.W."/>
            <person name="Visel A."/>
            <person name="Grigoriev I.V."/>
        </authorList>
    </citation>
    <scope>NUCLEOTIDE SEQUENCE [LARGE SCALE GENOMIC DNA]</scope>
    <source>
        <strain evidence="16 17">NRRL 3116</strain>
    </source>
</reference>
<evidence type="ECO:0000256" key="5">
    <source>
        <dbReference type="ARBA" id="ARBA00022955"/>
    </source>
</evidence>
<keyword evidence="10" id="KW-1207">Sterol metabolism</keyword>
<dbReference type="OrthoDB" id="58557at2759"/>